<organism evidence="2 3">
    <name type="scientific">Arabis nemorensis</name>
    <dbReference type="NCBI Taxonomy" id="586526"/>
    <lineage>
        <taxon>Eukaryota</taxon>
        <taxon>Viridiplantae</taxon>
        <taxon>Streptophyta</taxon>
        <taxon>Embryophyta</taxon>
        <taxon>Tracheophyta</taxon>
        <taxon>Spermatophyta</taxon>
        <taxon>Magnoliopsida</taxon>
        <taxon>eudicotyledons</taxon>
        <taxon>Gunneridae</taxon>
        <taxon>Pentapetalae</taxon>
        <taxon>rosids</taxon>
        <taxon>malvids</taxon>
        <taxon>Brassicales</taxon>
        <taxon>Brassicaceae</taxon>
        <taxon>Arabideae</taxon>
        <taxon>Arabis</taxon>
    </lineage>
</organism>
<comment type="caution">
    <text evidence="2">The sequence shown here is derived from an EMBL/GenBank/DDBJ whole genome shotgun (WGS) entry which is preliminary data.</text>
</comment>
<dbReference type="Proteomes" id="UP000489600">
    <property type="component" value="Unassembled WGS sequence"/>
</dbReference>
<name>A0A565ATP9_9BRAS</name>
<evidence type="ECO:0000313" key="3">
    <source>
        <dbReference type="Proteomes" id="UP000489600"/>
    </source>
</evidence>
<accession>A0A565ATP9</accession>
<proteinExistence type="predicted"/>
<dbReference type="Pfam" id="PF08268">
    <property type="entry name" value="FBA_3"/>
    <property type="match status" value="2"/>
</dbReference>
<evidence type="ECO:0000259" key="1">
    <source>
        <dbReference type="Pfam" id="PF08268"/>
    </source>
</evidence>
<feature type="domain" description="F-box associated beta-propeller type 3" evidence="1">
    <location>
        <begin position="95"/>
        <end position="224"/>
    </location>
</feature>
<feature type="domain" description="F-box associated beta-propeller type 3" evidence="1">
    <location>
        <begin position="21"/>
        <end position="85"/>
    </location>
</feature>
<keyword evidence="3" id="KW-1185">Reference proteome</keyword>
<dbReference type="OrthoDB" id="1110588at2759"/>
<dbReference type="PANTHER" id="PTHR31111">
    <property type="entry name" value="BNAA05G37150D PROTEIN-RELATED"/>
    <property type="match status" value="1"/>
</dbReference>
<dbReference type="AlphaFoldDB" id="A0A565ATP9"/>
<evidence type="ECO:0000313" key="2">
    <source>
        <dbReference type="EMBL" id="VVA92778.1"/>
    </source>
</evidence>
<reference evidence="2" key="1">
    <citation type="submission" date="2019-07" db="EMBL/GenBank/DDBJ databases">
        <authorList>
            <person name="Dittberner H."/>
        </authorList>
    </citation>
    <scope>NUCLEOTIDE SEQUENCE [LARGE SCALE GENOMIC DNA]</scope>
</reference>
<dbReference type="EMBL" id="CABITT030000001">
    <property type="protein sequence ID" value="VVA92778.1"/>
    <property type="molecule type" value="Genomic_DNA"/>
</dbReference>
<sequence>MSCTMRSRFMLGVLANGVDMRFFIFSSSHEEKKSDSLVANLDMTIPSLSLSRGSNCASVHGLIGFTNSGPFIVYNPSTKTVTTLSCVGARTYLDERISFITAPAVVVGWEGDSILMEYKGKLASIARHPYVPLRSFDLWILEDTKGQYWSKQTFELPYSLGQGKEVFSPGTNKAGDIVFAPRYLSNDVQPFFLFCYNVETKCIRRVRVHGIADSEEFRRHYGLAGECCIYISPEHIESIASI</sequence>
<gene>
    <name evidence="2" type="ORF">ANE_LOCUS3223</name>
</gene>
<dbReference type="PANTHER" id="PTHR31111:SF100">
    <property type="entry name" value="F-BOX DOMAIN-CONTAINING PROTEIN"/>
    <property type="match status" value="1"/>
</dbReference>
<protein>
    <recommendedName>
        <fullName evidence="1">F-box associated beta-propeller type 3 domain-containing protein</fullName>
    </recommendedName>
</protein>
<dbReference type="InterPro" id="IPR013187">
    <property type="entry name" value="F-box-assoc_dom_typ3"/>
</dbReference>